<dbReference type="InterPro" id="IPR003362">
    <property type="entry name" value="Bact_transf"/>
</dbReference>
<dbReference type="PANTHER" id="PTHR30576:SF10">
    <property type="entry name" value="SLL5057 PROTEIN"/>
    <property type="match status" value="1"/>
</dbReference>
<organism evidence="5 6">
    <name type="scientific">Celeribacter indicus</name>
    <dbReference type="NCBI Taxonomy" id="1208324"/>
    <lineage>
        <taxon>Bacteria</taxon>
        <taxon>Pseudomonadati</taxon>
        <taxon>Pseudomonadota</taxon>
        <taxon>Alphaproteobacteria</taxon>
        <taxon>Rhodobacterales</taxon>
        <taxon>Roseobacteraceae</taxon>
        <taxon>Celeribacter</taxon>
    </lineage>
</organism>
<dbReference type="Proteomes" id="UP000031521">
    <property type="component" value="Chromosome"/>
</dbReference>
<proteinExistence type="inferred from homology"/>
<dbReference type="PANTHER" id="PTHR30576">
    <property type="entry name" value="COLANIC BIOSYNTHESIS UDP-GLUCOSE LIPID CARRIER TRANSFERASE"/>
    <property type="match status" value="1"/>
</dbReference>
<keyword evidence="3" id="KW-1133">Transmembrane helix</keyword>
<dbReference type="GO" id="GO:0000271">
    <property type="term" value="P:polysaccharide biosynthetic process"/>
    <property type="evidence" value="ECO:0007669"/>
    <property type="project" value="UniProtKB-KW"/>
</dbReference>
<evidence type="ECO:0000313" key="6">
    <source>
        <dbReference type="Proteomes" id="UP000031521"/>
    </source>
</evidence>
<evidence type="ECO:0000256" key="1">
    <source>
        <dbReference type="ARBA" id="ARBA00006464"/>
    </source>
</evidence>
<keyword evidence="3" id="KW-0812">Transmembrane</keyword>
<dbReference type="AlphaFoldDB" id="A0A0B5DT32"/>
<feature type="domain" description="Bacterial sugar transferase" evidence="4">
    <location>
        <begin position="31"/>
        <end position="222"/>
    </location>
</feature>
<feature type="transmembrane region" description="Helical" evidence="3">
    <location>
        <begin position="33"/>
        <end position="57"/>
    </location>
</feature>
<keyword evidence="5" id="KW-0808">Transferase</keyword>
<keyword evidence="6" id="KW-1185">Reference proteome</keyword>
<evidence type="ECO:0000256" key="2">
    <source>
        <dbReference type="ARBA" id="ARBA00023169"/>
    </source>
</evidence>
<gene>
    <name evidence="5" type="ORF">P73_1479</name>
</gene>
<dbReference type="KEGG" id="cid:P73_1479"/>
<name>A0A0B5DT32_9RHOB</name>
<keyword evidence="3" id="KW-0472">Membrane</keyword>
<keyword evidence="2" id="KW-0270">Exopolysaccharide synthesis</keyword>
<evidence type="ECO:0000256" key="3">
    <source>
        <dbReference type="SAM" id="Phobius"/>
    </source>
</evidence>
<dbReference type="EMBL" id="CP004393">
    <property type="protein sequence ID" value="AJE46194.1"/>
    <property type="molecule type" value="Genomic_DNA"/>
</dbReference>
<evidence type="ECO:0000313" key="5">
    <source>
        <dbReference type="EMBL" id="AJE46194.1"/>
    </source>
</evidence>
<reference evidence="5 6" key="1">
    <citation type="journal article" date="2014" name="Int. J. Syst. Evol. Microbiol.">
        <title>Celeribacter indicus sp. nov., a polycyclic aromatic hydrocarbon-degrading bacterium from deep-sea sediment and reclassification of Huaishuia halophila as Celeribacter halophilus comb. nov.</title>
        <authorList>
            <person name="Lai Q."/>
            <person name="Cao J."/>
            <person name="Yuan J."/>
            <person name="Li F."/>
            <person name="Shao Z."/>
        </authorList>
    </citation>
    <scope>NUCLEOTIDE SEQUENCE [LARGE SCALE GENOMIC DNA]</scope>
    <source>
        <strain evidence="5">P73</strain>
    </source>
</reference>
<dbReference type="HOGENOM" id="CLU_024920_1_0_5"/>
<dbReference type="Pfam" id="PF02397">
    <property type="entry name" value="Bac_transf"/>
    <property type="match status" value="1"/>
</dbReference>
<evidence type="ECO:0000259" key="4">
    <source>
        <dbReference type="Pfam" id="PF02397"/>
    </source>
</evidence>
<sequence>MAKRPDISLRPADLQRFGREAGMQVYRQGGKRVFDLFVAFCAAPFVVPAILLLAALVRFDGGSAFYTQHRVGRNGRLFRCYKLRSMRPDADAHLERLCREDPKIAAQWHRYQKLDHDPRITPLGHFLRASSLDELPQFFNVVKGDMSFVGPRPFLPSQQSLYEAARGRAYFEMRPGITGLWQVSGRGVTSFTDRVRYDQLYHRKLSLGTDLRLMLRTTVVVLRSTGQ</sequence>
<protein>
    <submittedName>
        <fullName evidence="5">Undecaprenyl-phosphate galactosephosphotransferase</fullName>
    </submittedName>
</protein>
<accession>A0A0B5DT32</accession>
<comment type="similarity">
    <text evidence="1">Belongs to the bacterial sugar transferase family.</text>
</comment>
<dbReference type="STRING" id="1208324.P73_1479"/>
<dbReference type="GO" id="GO:0016780">
    <property type="term" value="F:phosphotransferase activity, for other substituted phosphate groups"/>
    <property type="evidence" value="ECO:0007669"/>
    <property type="project" value="TreeGrafter"/>
</dbReference>